<keyword evidence="3" id="KW-1185">Reference proteome</keyword>
<comment type="caution">
    <text evidence="2">The sequence shown here is derived from an EMBL/GenBank/DDBJ whole genome shotgun (WGS) entry which is preliminary data.</text>
</comment>
<evidence type="ECO:0000313" key="2">
    <source>
        <dbReference type="EMBL" id="MCL1139393.1"/>
    </source>
</evidence>
<dbReference type="EMBL" id="JAKILB010000007">
    <property type="protein sequence ID" value="MCL1139393.1"/>
    <property type="molecule type" value="Genomic_DNA"/>
</dbReference>
<keyword evidence="1" id="KW-0732">Signal</keyword>
<evidence type="ECO:0000256" key="1">
    <source>
        <dbReference type="SAM" id="SignalP"/>
    </source>
</evidence>
<dbReference type="Proteomes" id="UP001139293">
    <property type="component" value="Unassembled WGS sequence"/>
</dbReference>
<evidence type="ECO:0000313" key="3">
    <source>
        <dbReference type="Proteomes" id="UP001139293"/>
    </source>
</evidence>
<gene>
    <name evidence="2" type="ORF">L2740_12655</name>
</gene>
<reference evidence="2" key="1">
    <citation type="submission" date="2022-01" db="EMBL/GenBank/DDBJ databases">
        <title>Whole genome-based taxonomy of the Shewanellaceae.</title>
        <authorList>
            <person name="Martin-Rodriguez A.J."/>
        </authorList>
    </citation>
    <scope>NUCLEOTIDE SEQUENCE</scope>
    <source>
        <strain evidence="2">KCTC 23973</strain>
    </source>
</reference>
<name>A0A9X1ZKB8_9GAMM</name>
<feature type="signal peptide" evidence="1">
    <location>
        <begin position="1"/>
        <end position="24"/>
    </location>
</feature>
<dbReference type="AlphaFoldDB" id="A0A9X1ZKB8"/>
<proteinExistence type="predicted"/>
<organism evidence="2 3">
    <name type="scientific">Shewanella pneumatophori</name>
    <dbReference type="NCBI Taxonomy" id="314092"/>
    <lineage>
        <taxon>Bacteria</taxon>
        <taxon>Pseudomonadati</taxon>
        <taxon>Pseudomonadota</taxon>
        <taxon>Gammaproteobacteria</taxon>
        <taxon>Alteromonadales</taxon>
        <taxon>Shewanellaceae</taxon>
        <taxon>Shewanella</taxon>
    </lineage>
</organism>
<protein>
    <submittedName>
        <fullName evidence="2">Uncharacterized protein</fullName>
    </submittedName>
</protein>
<sequence>MKSSKSFISTIFVSSLLIASSAFAGTTVYSNLTYGYSKANASNNAISSLKAQYPGVKNISIQYCQQTYVGPGWACKAVGTSI</sequence>
<feature type="chain" id="PRO_5040795267" evidence="1">
    <location>
        <begin position="25"/>
        <end position="82"/>
    </location>
</feature>
<dbReference type="RefSeq" id="WP_248950546.1">
    <property type="nucleotide sequence ID" value="NZ_JAKILB010000007.1"/>
</dbReference>
<accession>A0A9X1ZKB8</accession>